<gene>
    <name evidence="2" type="ORF">GOODEAATRI_029293</name>
</gene>
<protein>
    <submittedName>
        <fullName evidence="2">Uncharacterized protein</fullName>
    </submittedName>
</protein>
<evidence type="ECO:0000313" key="3">
    <source>
        <dbReference type="Proteomes" id="UP001476798"/>
    </source>
</evidence>
<dbReference type="Proteomes" id="UP001476798">
    <property type="component" value="Unassembled WGS sequence"/>
</dbReference>
<keyword evidence="3" id="KW-1185">Reference proteome</keyword>
<comment type="caution">
    <text evidence="2">The sequence shown here is derived from an EMBL/GenBank/DDBJ whole genome shotgun (WGS) entry which is preliminary data.</text>
</comment>
<dbReference type="EMBL" id="JAHRIO010064254">
    <property type="protein sequence ID" value="MEQ2179837.1"/>
    <property type="molecule type" value="Genomic_DNA"/>
</dbReference>
<evidence type="ECO:0000256" key="1">
    <source>
        <dbReference type="SAM" id="MobiDB-lite"/>
    </source>
</evidence>
<organism evidence="2 3">
    <name type="scientific">Goodea atripinnis</name>
    <dbReference type="NCBI Taxonomy" id="208336"/>
    <lineage>
        <taxon>Eukaryota</taxon>
        <taxon>Metazoa</taxon>
        <taxon>Chordata</taxon>
        <taxon>Craniata</taxon>
        <taxon>Vertebrata</taxon>
        <taxon>Euteleostomi</taxon>
        <taxon>Actinopterygii</taxon>
        <taxon>Neopterygii</taxon>
        <taxon>Teleostei</taxon>
        <taxon>Neoteleostei</taxon>
        <taxon>Acanthomorphata</taxon>
        <taxon>Ovalentaria</taxon>
        <taxon>Atherinomorphae</taxon>
        <taxon>Cyprinodontiformes</taxon>
        <taxon>Goodeidae</taxon>
        <taxon>Goodea</taxon>
    </lineage>
</organism>
<reference evidence="2 3" key="1">
    <citation type="submission" date="2021-06" db="EMBL/GenBank/DDBJ databases">
        <authorList>
            <person name="Palmer J.M."/>
        </authorList>
    </citation>
    <scope>NUCLEOTIDE SEQUENCE [LARGE SCALE GENOMIC DNA]</scope>
    <source>
        <strain evidence="2 3">GA_2019</strain>
        <tissue evidence="2">Muscle</tissue>
    </source>
</reference>
<feature type="region of interest" description="Disordered" evidence="1">
    <location>
        <begin position="227"/>
        <end position="256"/>
    </location>
</feature>
<sequence length="256" mass="28075">MTETAEQDKVIIWGTDSQCDDPELAEFEMLECQELEAYLVEEGEDFEGLAEKSKPQEEPSSSCKTTETKAVDDMNWKGTEWVVGVACEQESSVSHVSDTDVFVTCLSTTATLTTDSWHIAPGSHSVLSEDLTVASQTCSTVSERDKASQKADPSSNVLFDKYRQELQKGGYYPPGTAPMGMKPLSNTAPQRVSGKSESFHEEMSKKYLQELGLGAVTRQPAAKTRVQQIGQRSAPPSWHTARVSTPGLQDQAGEWL</sequence>
<accession>A0ABV0P8P5</accession>
<feature type="region of interest" description="Disordered" evidence="1">
    <location>
        <begin position="43"/>
        <end position="68"/>
    </location>
</feature>
<evidence type="ECO:0000313" key="2">
    <source>
        <dbReference type="EMBL" id="MEQ2179837.1"/>
    </source>
</evidence>
<name>A0ABV0P8P5_9TELE</name>
<proteinExistence type="predicted"/>